<evidence type="ECO:0000313" key="1">
    <source>
        <dbReference type="EMBL" id="PZP50492.1"/>
    </source>
</evidence>
<gene>
    <name evidence="1" type="ORF">DI598_05425</name>
</gene>
<dbReference type="AlphaFoldDB" id="A0A2W5H4J3"/>
<comment type="caution">
    <text evidence="1">The sequence shown here is derived from an EMBL/GenBank/DDBJ whole genome shotgun (WGS) entry which is preliminary data.</text>
</comment>
<reference evidence="1 2" key="1">
    <citation type="submission" date="2017-11" db="EMBL/GenBank/DDBJ databases">
        <title>Infants hospitalized years apart are colonized by the same room-sourced microbial strains.</title>
        <authorList>
            <person name="Brooks B."/>
            <person name="Olm M.R."/>
            <person name="Firek B.A."/>
            <person name="Baker R."/>
            <person name="Thomas B.C."/>
            <person name="Morowitz M.J."/>
            <person name="Banfield J.F."/>
        </authorList>
    </citation>
    <scope>NUCLEOTIDE SEQUENCE [LARGE SCALE GENOMIC DNA]</scope>
    <source>
        <strain evidence="1">S2_009_000_R2_76</strain>
    </source>
</reference>
<accession>A0A2W5H4J3</accession>
<dbReference type="Proteomes" id="UP000249645">
    <property type="component" value="Unassembled WGS sequence"/>
</dbReference>
<sequence length="196" mass="23399">MNNTFKLRDNIFSSAYSLSFLEDDLEIKYPFKEYLIKYSDIDKLRCGIKWIKGYMFSIGRTFVIDFTLKDGSQFSLKLLSLYKIKLSSQQENYKQIITILFEKTFDKKIAQYVDLIENGNSITIEKLKLSLKGIFIIDNNTPSQWHSVSLKKYFHYFVIYDIINPKINVSFDYLRDWDSWIIYSICEKFIQKNIRS</sequence>
<name>A0A2W5H4J3_9SPHI</name>
<proteinExistence type="predicted"/>
<dbReference type="EMBL" id="QFOI01000065">
    <property type="protein sequence ID" value="PZP50492.1"/>
    <property type="molecule type" value="Genomic_DNA"/>
</dbReference>
<protein>
    <submittedName>
        <fullName evidence="1">Uncharacterized protein</fullName>
    </submittedName>
</protein>
<organism evidence="1 2">
    <name type="scientific">Pseudopedobacter saltans</name>
    <dbReference type="NCBI Taxonomy" id="151895"/>
    <lineage>
        <taxon>Bacteria</taxon>
        <taxon>Pseudomonadati</taxon>
        <taxon>Bacteroidota</taxon>
        <taxon>Sphingobacteriia</taxon>
        <taxon>Sphingobacteriales</taxon>
        <taxon>Sphingobacteriaceae</taxon>
        <taxon>Pseudopedobacter</taxon>
    </lineage>
</organism>
<evidence type="ECO:0000313" key="2">
    <source>
        <dbReference type="Proteomes" id="UP000249645"/>
    </source>
</evidence>